<proteinExistence type="predicted"/>
<protein>
    <submittedName>
        <fullName evidence="2">Tortifolia1-like protein 4</fullName>
    </submittedName>
</protein>
<feature type="chain" id="PRO_5043597849" evidence="1">
    <location>
        <begin position="26"/>
        <end position="79"/>
    </location>
</feature>
<feature type="signal peptide" evidence="1">
    <location>
        <begin position="1"/>
        <end position="25"/>
    </location>
</feature>
<gene>
    <name evidence="2" type="primary">TOR1L4_1</name>
    <name evidence="2" type="ORF">CFP56_022472</name>
</gene>
<evidence type="ECO:0000313" key="3">
    <source>
        <dbReference type="Proteomes" id="UP000237347"/>
    </source>
</evidence>
<name>A0AAW0KD38_QUESU</name>
<dbReference type="Proteomes" id="UP000237347">
    <property type="component" value="Unassembled WGS sequence"/>
</dbReference>
<evidence type="ECO:0000313" key="2">
    <source>
        <dbReference type="EMBL" id="KAK7836458.1"/>
    </source>
</evidence>
<dbReference type="AlphaFoldDB" id="A0AAW0KD38"/>
<sequence>MSYRFANFVKALSIILCLMNRFIGSSQIGINSLEVTCARLEMALDELSHDLTLSNGRIPNTDSAENTCCKLAGAEFLST</sequence>
<dbReference type="EMBL" id="PKMF04000352">
    <property type="protein sequence ID" value="KAK7836458.1"/>
    <property type="molecule type" value="Genomic_DNA"/>
</dbReference>
<organism evidence="2 3">
    <name type="scientific">Quercus suber</name>
    <name type="common">Cork oak</name>
    <dbReference type="NCBI Taxonomy" id="58331"/>
    <lineage>
        <taxon>Eukaryota</taxon>
        <taxon>Viridiplantae</taxon>
        <taxon>Streptophyta</taxon>
        <taxon>Embryophyta</taxon>
        <taxon>Tracheophyta</taxon>
        <taxon>Spermatophyta</taxon>
        <taxon>Magnoliopsida</taxon>
        <taxon>eudicotyledons</taxon>
        <taxon>Gunneridae</taxon>
        <taxon>Pentapetalae</taxon>
        <taxon>rosids</taxon>
        <taxon>fabids</taxon>
        <taxon>Fagales</taxon>
        <taxon>Fagaceae</taxon>
        <taxon>Quercus</taxon>
    </lineage>
</organism>
<keyword evidence="1" id="KW-0732">Signal</keyword>
<evidence type="ECO:0000256" key="1">
    <source>
        <dbReference type="SAM" id="SignalP"/>
    </source>
</evidence>
<reference evidence="2 3" key="1">
    <citation type="journal article" date="2018" name="Sci. Data">
        <title>The draft genome sequence of cork oak.</title>
        <authorList>
            <person name="Ramos A.M."/>
            <person name="Usie A."/>
            <person name="Barbosa P."/>
            <person name="Barros P.M."/>
            <person name="Capote T."/>
            <person name="Chaves I."/>
            <person name="Simoes F."/>
            <person name="Abreu I."/>
            <person name="Carrasquinho I."/>
            <person name="Faro C."/>
            <person name="Guimaraes J.B."/>
            <person name="Mendonca D."/>
            <person name="Nobrega F."/>
            <person name="Rodrigues L."/>
            <person name="Saibo N.J.M."/>
            <person name="Varela M.C."/>
            <person name="Egas C."/>
            <person name="Matos J."/>
            <person name="Miguel C.M."/>
            <person name="Oliveira M.M."/>
            <person name="Ricardo C.P."/>
            <person name="Goncalves S."/>
        </authorList>
    </citation>
    <scope>NUCLEOTIDE SEQUENCE [LARGE SCALE GENOMIC DNA]</scope>
    <source>
        <strain evidence="3">cv. HL8</strain>
    </source>
</reference>
<keyword evidence="3" id="KW-1185">Reference proteome</keyword>
<comment type="caution">
    <text evidence="2">The sequence shown here is derived from an EMBL/GenBank/DDBJ whole genome shotgun (WGS) entry which is preliminary data.</text>
</comment>
<accession>A0AAW0KD38</accession>